<accession>A0A1I7WLE6</accession>
<evidence type="ECO:0000313" key="1">
    <source>
        <dbReference type="Proteomes" id="UP000095283"/>
    </source>
</evidence>
<name>A0A1I7WLE6_HETBA</name>
<evidence type="ECO:0000313" key="2">
    <source>
        <dbReference type="WBParaSite" id="Hba_05963"/>
    </source>
</evidence>
<sequence>MSPVGLSFLVEAIIVLRHNKPTLDEVIVWNNTWRGCHHISVGPASENQVVPGERTALARALPRASNRSRRPSRLARPEFGRTLKPILAFAQLDLLHRSAAGLLIYHILSRLSPSYDMCSKNVSQYASGSFSAINLTATEMSRLIRVNYITLISSQSKIDESIH</sequence>
<protein>
    <submittedName>
        <fullName evidence="2">Uncharacterized protein</fullName>
    </submittedName>
</protein>
<dbReference type="AlphaFoldDB" id="A0A1I7WLE6"/>
<reference evidence="2" key="1">
    <citation type="submission" date="2016-11" db="UniProtKB">
        <authorList>
            <consortium name="WormBaseParasite"/>
        </authorList>
    </citation>
    <scope>IDENTIFICATION</scope>
</reference>
<dbReference type="Proteomes" id="UP000095283">
    <property type="component" value="Unplaced"/>
</dbReference>
<organism evidence="1 2">
    <name type="scientific">Heterorhabditis bacteriophora</name>
    <name type="common">Entomopathogenic nematode worm</name>
    <dbReference type="NCBI Taxonomy" id="37862"/>
    <lineage>
        <taxon>Eukaryota</taxon>
        <taxon>Metazoa</taxon>
        <taxon>Ecdysozoa</taxon>
        <taxon>Nematoda</taxon>
        <taxon>Chromadorea</taxon>
        <taxon>Rhabditida</taxon>
        <taxon>Rhabditina</taxon>
        <taxon>Rhabditomorpha</taxon>
        <taxon>Strongyloidea</taxon>
        <taxon>Heterorhabditidae</taxon>
        <taxon>Heterorhabditis</taxon>
    </lineage>
</organism>
<dbReference type="WBParaSite" id="Hba_05963">
    <property type="protein sequence ID" value="Hba_05963"/>
    <property type="gene ID" value="Hba_05963"/>
</dbReference>
<proteinExistence type="predicted"/>
<keyword evidence="1" id="KW-1185">Reference proteome</keyword>